<comment type="subcellular location">
    <subcellularLocation>
        <location evidence="1">Cell envelope</location>
    </subcellularLocation>
</comment>
<dbReference type="RefSeq" id="WP_158369361.1">
    <property type="nucleotide sequence ID" value="NZ_JAOQJU010000005.1"/>
</dbReference>
<evidence type="ECO:0000259" key="4">
    <source>
        <dbReference type="PROSITE" id="PS51272"/>
    </source>
</evidence>
<dbReference type="InterPro" id="IPR051465">
    <property type="entry name" value="Cell_Envelope_Struct_Comp"/>
</dbReference>
<dbReference type="Gene3D" id="3.80.10.10">
    <property type="entry name" value="Ribonuclease Inhibitor"/>
    <property type="match status" value="1"/>
</dbReference>
<dbReference type="InterPro" id="IPR001119">
    <property type="entry name" value="SLH_dom"/>
</dbReference>
<protein>
    <submittedName>
        <fullName evidence="5">S-layer homology domain-containing protein</fullName>
    </submittedName>
</protein>
<keyword evidence="2" id="KW-0677">Repeat</keyword>
<dbReference type="PANTHER" id="PTHR43308">
    <property type="entry name" value="OUTER MEMBRANE PROTEIN ALPHA-RELATED"/>
    <property type="match status" value="1"/>
</dbReference>
<evidence type="ECO:0000256" key="3">
    <source>
        <dbReference type="SAM" id="SignalP"/>
    </source>
</evidence>
<evidence type="ECO:0000256" key="1">
    <source>
        <dbReference type="ARBA" id="ARBA00004196"/>
    </source>
</evidence>
<dbReference type="Pfam" id="PF09479">
    <property type="entry name" value="Flg_new"/>
    <property type="match status" value="1"/>
</dbReference>
<dbReference type="EMBL" id="JAOQJU010000005">
    <property type="protein sequence ID" value="MCU6686278.1"/>
    <property type="molecule type" value="Genomic_DNA"/>
</dbReference>
<dbReference type="InterPro" id="IPR013378">
    <property type="entry name" value="InlB-like_B-rpt"/>
</dbReference>
<keyword evidence="3" id="KW-0732">Signal</keyword>
<dbReference type="InterPro" id="IPR042229">
    <property type="entry name" value="Listeria/Bacterioides_rpt_sf"/>
</dbReference>
<dbReference type="Pfam" id="PF13306">
    <property type="entry name" value="LRR_5"/>
    <property type="match status" value="2"/>
</dbReference>
<sequence>MRKNAKRFTGAILSIFMLTGMCGGHLSAAGAALEGVQTENQEEAIQPAYFEEDVINCGDNYEWEGVLWDDDEIIIVGSNTLDWASDGVLEIPAQVDGRTVIGVGGVGYSGFRIFSPELITTIKFPDTVTTIEDQAFSKFGNLTTIYCPDNTEYDGPNSYTDPFEGCTKIETIYANSYDYGVPVYDSVKTVTYYDGVTEVRDYGGTNLTTINLPDSIEKFGWSDAPELSALNCSKPIEQIIVTSTRNCPKLCIPVNAGTVSGIQDDYSNSGITAITLRLTGSSWNDKDAFLNCPNLTAINVTDPNGEFHSEDGVLWWNNDLYTYPAGKSWAGNYDVPANTQCIYLYAFDSCKFTSLTFPENMNPNYYWDGYDTTDNPKDSVFENTSITKIRIVPRSAAMDYYSTREELAERFKVSADQIEFYLGNTYQITYQLDGGTNAPGNPASYRAGEDPVTLAAPSKEGYVFLGWKRSDVSGGYESTTERAYDGYFENYVFTACWCKELPYADTSVDGWYYAYVSGVYERGIMTGLNETTFGPADPLARAQFATILYRMNDKPPVEYKAVFPDVPKGEWFTNAILWAAETQVVKGYDSTGLFGPADYINREQMAVMMYRYVNYKGYASEQPADISGYQDADKVNTFAQEAMKWAVGNGIISGKENEDGTVRLDPQGSANRAECATIIMRFLEKFEE</sequence>
<evidence type="ECO:0000256" key="2">
    <source>
        <dbReference type="ARBA" id="ARBA00022737"/>
    </source>
</evidence>
<dbReference type="InterPro" id="IPR032675">
    <property type="entry name" value="LRR_dom_sf"/>
</dbReference>
<keyword evidence="6" id="KW-1185">Reference proteome</keyword>
<dbReference type="InterPro" id="IPR026906">
    <property type="entry name" value="LRR_5"/>
</dbReference>
<dbReference type="Pfam" id="PF00395">
    <property type="entry name" value="SLH"/>
    <property type="match status" value="3"/>
</dbReference>
<gene>
    <name evidence="5" type="ORF">OCV99_06855</name>
</gene>
<evidence type="ECO:0000313" key="5">
    <source>
        <dbReference type="EMBL" id="MCU6686278.1"/>
    </source>
</evidence>
<name>A0ABT2RLN4_9FIRM</name>
<dbReference type="Proteomes" id="UP001652431">
    <property type="component" value="Unassembled WGS sequence"/>
</dbReference>
<dbReference type="PROSITE" id="PS51272">
    <property type="entry name" value="SLH"/>
    <property type="match status" value="3"/>
</dbReference>
<dbReference type="PANTHER" id="PTHR43308:SF1">
    <property type="entry name" value="OUTER MEMBRANE PROTEIN ALPHA"/>
    <property type="match status" value="1"/>
</dbReference>
<feature type="signal peptide" evidence="3">
    <location>
        <begin position="1"/>
        <end position="28"/>
    </location>
</feature>
<evidence type="ECO:0000313" key="6">
    <source>
        <dbReference type="Proteomes" id="UP001652431"/>
    </source>
</evidence>
<accession>A0ABT2RLN4</accession>
<feature type="chain" id="PRO_5046349828" evidence="3">
    <location>
        <begin position="29"/>
        <end position="688"/>
    </location>
</feature>
<feature type="domain" description="SLH" evidence="4">
    <location>
        <begin position="499"/>
        <end position="558"/>
    </location>
</feature>
<dbReference type="Gene3D" id="2.60.40.4270">
    <property type="entry name" value="Listeria-Bacteroides repeat domain"/>
    <property type="match status" value="1"/>
</dbReference>
<organism evidence="5 6">
    <name type="scientific">Dorea acetigenes</name>
    <dbReference type="NCBI Taxonomy" id="2981787"/>
    <lineage>
        <taxon>Bacteria</taxon>
        <taxon>Bacillati</taxon>
        <taxon>Bacillota</taxon>
        <taxon>Clostridia</taxon>
        <taxon>Lachnospirales</taxon>
        <taxon>Lachnospiraceae</taxon>
        <taxon>Dorea</taxon>
    </lineage>
</organism>
<proteinExistence type="predicted"/>
<reference evidence="5 6" key="1">
    <citation type="journal article" date="2021" name="ISME Commun">
        <title>Automated analysis of genomic sequences facilitates high-throughput and comprehensive description of bacteria.</title>
        <authorList>
            <person name="Hitch T.C.A."/>
        </authorList>
    </citation>
    <scope>NUCLEOTIDE SEQUENCE [LARGE SCALE GENOMIC DNA]</scope>
    <source>
        <strain evidence="5 6">Sanger_03</strain>
    </source>
</reference>
<feature type="domain" description="SLH" evidence="4">
    <location>
        <begin position="559"/>
        <end position="623"/>
    </location>
</feature>
<feature type="domain" description="SLH" evidence="4">
    <location>
        <begin position="626"/>
        <end position="688"/>
    </location>
</feature>
<comment type="caution">
    <text evidence="5">The sequence shown here is derived from an EMBL/GenBank/DDBJ whole genome shotgun (WGS) entry which is preliminary data.</text>
</comment>